<feature type="domain" description="HTH deoR-type" evidence="5">
    <location>
        <begin position="11"/>
        <end position="66"/>
    </location>
</feature>
<dbReference type="STRING" id="1121001.SAMN02745857_00096"/>
<reference evidence="6 7" key="1">
    <citation type="submission" date="2017-04" db="EMBL/GenBank/DDBJ databases">
        <authorList>
            <person name="Afonso C.L."/>
            <person name="Miller P.J."/>
            <person name="Scott M.A."/>
            <person name="Spackman E."/>
            <person name="Goraichik I."/>
            <person name="Dimitrov K.M."/>
            <person name="Suarez D.L."/>
            <person name="Swayne D.E."/>
        </authorList>
    </citation>
    <scope>NUCLEOTIDE SEQUENCE [LARGE SCALE GENOMIC DNA]</scope>
    <source>
        <strain evidence="6 7">DSM 23236</strain>
    </source>
</reference>
<dbReference type="GO" id="GO:0003700">
    <property type="term" value="F:DNA-binding transcription factor activity"/>
    <property type="evidence" value="ECO:0007669"/>
    <property type="project" value="InterPro"/>
</dbReference>
<evidence type="ECO:0000256" key="3">
    <source>
        <dbReference type="ARBA" id="ARBA00023125"/>
    </source>
</evidence>
<gene>
    <name evidence="6" type="ORF">SAMN02745857_00096</name>
</gene>
<dbReference type="SMART" id="SM00420">
    <property type="entry name" value="HTH_DEOR"/>
    <property type="match status" value="1"/>
</dbReference>
<keyword evidence="3" id="KW-0238">DNA-binding</keyword>
<evidence type="ECO:0000313" key="7">
    <source>
        <dbReference type="Proteomes" id="UP000192761"/>
    </source>
</evidence>
<dbReference type="Gene3D" id="1.10.10.10">
    <property type="entry name" value="Winged helix-like DNA-binding domain superfamily/Winged helix DNA-binding domain"/>
    <property type="match status" value="1"/>
</dbReference>
<keyword evidence="7" id="KW-1185">Reference proteome</keyword>
<dbReference type="GO" id="GO:0003677">
    <property type="term" value="F:DNA binding"/>
    <property type="evidence" value="ECO:0007669"/>
    <property type="project" value="UniProtKB-KW"/>
</dbReference>
<dbReference type="PANTHER" id="PTHR30363">
    <property type="entry name" value="HTH-TYPE TRANSCRIPTIONAL REGULATOR SRLR-RELATED"/>
    <property type="match status" value="1"/>
</dbReference>
<dbReference type="Proteomes" id="UP000192761">
    <property type="component" value="Unassembled WGS sequence"/>
</dbReference>
<dbReference type="InterPro" id="IPR036388">
    <property type="entry name" value="WH-like_DNA-bd_sf"/>
</dbReference>
<dbReference type="SUPFAM" id="SSF100950">
    <property type="entry name" value="NagB/RpiA/CoA transferase-like"/>
    <property type="match status" value="1"/>
</dbReference>
<evidence type="ECO:0000256" key="2">
    <source>
        <dbReference type="ARBA" id="ARBA00023015"/>
    </source>
</evidence>
<dbReference type="InterPro" id="IPR037171">
    <property type="entry name" value="NagB/RpiA_transferase-like"/>
</dbReference>
<keyword evidence="4" id="KW-0804">Transcription</keyword>
<evidence type="ECO:0000256" key="4">
    <source>
        <dbReference type="ARBA" id="ARBA00023163"/>
    </source>
</evidence>
<protein>
    <submittedName>
        <fullName evidence="6">Transcriptional regulator, DeoR family</fullName>
    </submittedName>
</protein>
<dbReference type="InterPro" id="IPR018356">
    <property type="entry name" value="Tscrpt_reg_HTH_DeoR_CS"/>
</dbReference>
<dbReference type="InterPro" id="IPR001034">
    <property type="entry name" value="DeoR_HTH"/>
</dbReference>
<dbReference type="InterPro" id="IPR014036">
    <property type="entry name" value="DeoR-like_C"/>
</dbReference>
<accession>A0A1W1WWY4</accession>
<dbReference type="SUPFAM" id="SSF46785">
    <property type="entry name" value="Winged helix' DNA-binding domain"/>
    <property type="match status" value="1"/>
</dbReference>
<dbReference type="PROSITE" id="PS51000">
    <property type="entry name" value="HTH_DEOR_2"/>
    <property type="match status" value="1"/>
</dbReference>
<dbReference type="InterPro" id="IPR050313">
    <property type="entry name" value="Carb_Metab_HTH_regulators"/>
</dbReference>
<evidence type="ECO:0000313" key="6">
    <source>
        <dbReference type="EMBL" id="SMC16090.1"/>
    </source>
</evidence>
<dbReference type="PANTHER" id="PTHR30363:SF4">
    <property type="entry name" value="GLYCEROL-3-PHOSPHATE REGULON REPRESSOR"/>
    <property type="match status" value="1"/>
</dbReference>
<evidence type="ECO:0000259" key="5">
    <source>
        <dbReference type="PROSITE" id="PS51000"/>
    </source>
</evidence>
<keyword evidence="1" id="KW-0678">Repressor</keyword>
<name>A0A1W1WWY4_9NEIS</name>
<dbReference type="SMART" id="SM01134">
    <property type="entry name" value="DeoRC"/>
    <property type="match status" value="1"/>
</dbReference>
<dbReference type="Gene3D" id="3.40.50.1360">
    <property type="match status" value="1"/>
</dbReference>
<dbReference type="AlphaFoldDB" id="A0A1W1WWY4"/>
<dbReference type="EMBL" id="FWXD01000001">
    <property type="protein sequence ID" value="SMC16090.1"/>
    <property type="molecule type" value="Genomic_DNA"/>
</dbReference>
<evidence type="ECO:0000256" key="1">
    <source>
        <dbReference type="ARBA" id="ARBA00022491"/>
    </source>
</evidence>
<dbReference type="InterPro" id="IPR036390">
    <property type="entry name" value="WH_DNA-bd_sf"/>
</dbReference>
<dbReference type="PRINTS" id="PR00037">
    <property type="entry name" value="HTHLACR"/>
</dbReference>
<sequence>MVKKFRANMLTSQRKQLILATLQRDGQLVAKTFSQQLEVSEDTIRRDLRELAAEGLLQRVHGGALPASPAVADFAGRSQIAGDGKARIGRAAAGLIEDGQVVLLDGGTTAVQLASQLPPALRATIVTHSPSVAVALALHPTVEVIMIGGRLFKHSVVTMGTAALESLGQIRADVFFMGVTGVHAEAGLSTGDLEEAYMKRALMARAAETVVLASAEKIAAASPYLIAGLDAVSGIITEQSVPDPQLAPLRQAGVALTLV</sequence>
<dbReference type="Pfam" id="PF08220">
    <property type="entry name" value="HTH_DeoR"/>
    <property type="match status" value="1"/>
</dbReference>
<proteinExistence type="predicted"/>
<keyword evidence="2" id="KW-0805">Transcription regulation</keyword>
<organism evidence="6 7">
    <name type="scientific">Andreprevotia lacus DSM 23236</name>
    <dbReference type="NCBI Taxonomy" id="1121001"/>
    <lineage>
        <taxon>Bacteria</taxon>
        <taxon>Pseudomonadati</taxon>
        <taxon>Pseudomonadota</taxon>
        <taxon>Betaproteobacteria</taxon>
        <taxon>Neisseriales</taxon>
        <taxon>Chitinibacteraceae</taxon>
        <taxon>Andreprevotia</taxon>
    </lineage>
</organism>
<dbReference type="Pfam" id="PF00455">
    <property type="entry name" value="DeoRC"/>
    <property type="match status" value="1"/>
</dbReference>
<dbReference type="PROSITE" id="PS00894">
    <property type="entry name" value="HTH_DEOR_1"/>
    <property type="match status" value="1"/>
</dbReference>